<proteinExistence type="inferred from homology"/>
<dbReference type="InterPro" id="IPR036111">
    <property type="entry name" value="Mal/L-sulfo/L-lacto_DH-like_sf"/>
</dbReference>
<organism evidence="4 5">
    <name type="scientific">Labedella gwakjiensis</name>
    <dbReference type="NCBI Taxonomy" id="390269"/>
    <lineage>
        <taxon>Bacteria</taxon>
        <taxon>Bacillati</taxon>
        <taxon>Actinomycetota</taxon>
        <taxon>Actinomycetes</taxon>
        <taxon>Micrococcales</taxon>
        <taxon>Microbacteriaceae</taxon>
        <taxon>Labedella</taxon>
    </lineage>
</organism>
<comment type="caution">
    <text evidence="4">The sequence shown here is derived from an EMBL/GenBank/DDBJ whole genome shotgun (WGS) entry which is preliminary data.</text>
</comment>
<protein>
    <submittedName>
        <fullName evidence="4">Ldh family oxidoreductase</fullName>
    </submittedName>
</protein>
<evidence type="ECO:0000256" key="1">
    <source>
        <dbReference type="ARBA" id="ARBA00006056"/>
    </source>
</evidence>
<feature type="compositionally biased region" description="Basic residues" evidence="3">
    <location>
        <begin position="45"/>
        <end position="58"/>
    </location>
</feature>
<evidence type="ECO:0000256" key="3">
    <source>
        <dbReference type="SAM" id="MobiDB-lite"/>
    </source>
</evidence>
<keyword evidence="5" id="KW-1185">Reference proteome</keyword>
<dbReference type="InterPro" id="IPR003767">
    <property type="entry name" value="Malate/L-lactate_DH-like"/>
</dbReference>
<dbReference type="EMBL" id="RZGY01000001">
    <property type="protein sequence ID" value="RUQ87603.1"/>
    <property type="molecule type" value="Genomic_DNA"/>
</dbReference>
<comment type="similarity">
    <text evidence="1">Belongs to the LDH2/MDH2 oxidoreductase family.</text>
</comment>
<accession>A0ABY0CC37</accession>
<dbReference type="PANTHER" id="PTHR11091">
    <property type="entry name" value="OXIDOREDUCTASE-RELATED"/>
    <property type="match status" value="1"/>
</dbReference>
<dbReference type="Gene3D" id="1.10.1530.10">
    <property type="match status" value="1"/>
</dbReference>
<dbReference type="InterPro" id="IPR043143">
    <property type="entry name" value="Mal/L-sulf/L-lact_DH-like_NADP"/>
</dbReference>
<dbReference type="Pfam" id="PF02615">
    <property type="entry name" value="Ldh_2"/>
    <property type="match status" value="1"/>
</dbReference>
<feature type="region of interest" description="Disordered" evidence="3">
    <location>
        <begin position="45"/>
        <end position="64"/>
    </location>
</feature>
<dbReference type="InterPro" id="IPR043144">
    <property type="entry name" value="Mal/L-sulf/L-lact_DH-like_ah"/>
</dbReference>
<keyword evidence="2" id="KW-0560">Oxidoreductase</keyword>
<evidence type="ECO:0000313" key="5">
    <source>
        <dbReference type="Proteomes" id="UP000268291"/>
    </source>
</evidence>
<dbReference type="Proteomes" id="UP000268291">
    <property type="component" value="Unassembled WGS sequence"/>
</dbReference>
<reference evidence="4 5" key="1">
    <citation type="submission" date="2018-12" db="EMBL/GenBank/DDBJ databases">
        <authorList>
            <person name="hu s."/>
            <person name="Xu Y."/>
            <person name="Xu B."/>
            <person name="Li F."/>
        </authorList>
    </citation>
    <scope>NUCLEOTIDE SEQUENCE [LARGE SCALE GENOMIC DNA]</scope>
    <source>
        <strain evidence="4 5">KSW2-17</strain>
    </source>
</reference>
<evidence type="ECO:0000313" key="4">
    <source>
        <dbReference type="EMBL" id="RUQ87603.1"/>
    </source>
</evidence>
<dbReference type="SUPFAM" id="SSF89733">
    <property type="entry name" value="L-sulfolactate dehydrogenase-like"/>
    <property type="match status" value="1"/>
</dbReference>
<evidence type="ECO:0000256" key="2">
    <source>
        <dbReference type="ARBA" id="ARBA00023002"/>
    </source>
</evidence>
<sequence length="390" mass="40439">MSIAGSATSRVALLRAVFARSSSRFRNPTAVLSDKADGLVPFGSCRRRQPLPATRHRPREGGPVDVSIDDASSIGVGALCGLGYTEGEARTIVAHLLDCELRGLAYSGLARILSIAERLAAHPRTAQRAEVVRDTPVSAAIDAHDEIGYLVAPIAAELARDKALAAGIAAIAVRDTWYTGMLSYYLEPLADAGLVTIAASNASPWVAVAGGSEPLVGTNPFAMAFPTPGGATVWDIGTSAVTHADAVLAGREGRALPEGVAFDPTGAPTTDPRDALAGALAPWGGHRGSGLAMAVQLLGMHAGSAALPAELAGFGMTIIAMRSDLFAEDGHLEREAAAFAQAVRSSRPLDPAAPARMPFDRSRALREERRARGTLSIAEGVLDALRHLPA</sequence>
<dbReference type="PANTHER" id="PTHR11091:SF0">
    <property type="entry name" value="MALATE DEHYDROGENASE"/>
    <property type="match status" value="1"/>
</dbReference>
<gene>
    <name evidence="4" type="ORF">ELQ93_12050</name>
</gene>
<dbReference type="Gene3D" id="3.30.1370.60">
    <property type="entry name" value="Hypothetical oxidoreductase yiak, domain 2"/>
    <property type="match status" value="1"/>
</dbReference>
<name>A0ABY0CC37_9MICO</name>